<protein>
    <recommendedName>
        <fullName evidence="2">RelA/SpoT domain-containing protein</fullName>
    </recommendedName>
</protein>
<feature type="compositionally biased region" description="Polar residues" evidence="1">
    <location>
        <begin position="523"/>
        <end position="532"/>
    </location>
</feature>
<dbReference type="SUPFAM" id="SSF81301">
    <property type="entry name" value="Nucleotidyltransferase"/>
    <property type="match status" value="1"/>
</dbReference>
<gene>
    <name evidence="3" type="ORF">APAL1065_LOCUS147</name>
</gene>
<name>A0A7S2V6V5_9STRA</name>
<dbReference type="AlphaFoldDB" id="A0A7S2V6V5"/>
<evidence type="ECO:0000259" key="2">
    <source>
        <dbReference type="SMART" id="SM00954"/>
    </source>
</evidence>
<evidence type="ECO:0000256" key="1">
    <source>
        <dbReference type="SAM" id="MobiDB-lite"/>
    </source>
</evidence>
<dbReference type="Pfam" id="PF13328">
    <property type="entry name" value="HD_4"/>
    <property type="match status" value="1"/>
</dbReference>
<proteinExistence type="predicted"/>
<evidence type="ECO:0000313" key="3">
    <source>
        <dbReference type="EMBL" id="CAD9939460.1"/>
    </source>
</evidence>
<accession>A0A7S2V6V5</accession>
<sequence>MTESHCIYNNRASAACRPRRRRTALGFTALLAALCNSQSNAFGAVKTATRQPTTRRIDSSLFFRSEGTETLASPPVFSSSLLHATAPASKQQKKRTHLPAWLAMPKGHLTEYNLQQLQTALRESYFTENESLKLLFAIEEAAAGDRHKIAGAAEFCVMLLETMELGLEALVAAAFHYCGCVNAREQGTSVLSEQFNMGTFGDEVVQISRDAARLKELEMVASRVVEQKQQHGRADAENLRMMLLSESKDWRALAIRSAACLFRLRGLLNSSEDGRLDPERVRVAREGLWIYAPIASRLGMHRLKSELEGAAFQILHKRQYDRVIALTSKRETPDGPTAQEAMNDVLHHVQEDMIEMLKADEHFSTLVKDFTVTARVKEPYSMWRKMLQHGYQNIWEVPDAVALRIVLNAKPIQDDEPIETIRARERALCYYAQRLCTDRWVPQPHNPRFKDYIDKPKPNGYQSLHYTANAVHGNKNLSLEIQVRSGDMHQVAEFGLASHWDYKAQKKPTSQSGKQDSKSSDSYMQKVQQWHWEQQGGASLRDEEESIQEHSDFEDASWLESSESSTDLFESRIRSERIRARTQRIQPYIEALTTAQSDLTRDFVFVFFEPHGAVLSLPAGACVVDALRKGCNGSAWQHLAATNLNGSKATVTKRLNNGDVLTVGNI</sequence>
<dbReference type="Pfam" id="PF04607">
    <property type="entry name" value="RelA_SpoT"/>
    <property type="match status" value="1"/>
</dbReference>
<dbReference type="InterPro" id="IPR007685">
    <property type="entry name" value="RelA_SpoT"/>
</dbReference>
<feature type="domain" description="RelA/SpoT" evidence="2">
    <location>
        <begin position="374"/>
        <end position="506"/>
    </location>
</feature>
<organism evidence="3">
    <name type="scientific">Entomoneis paludosa</name>
    <dbReference type="NCBI Taxonomy" id="265537"/>
    <lineage>
        <taxon>Eukaryota</taxon>
        <taxon>Sar</taxon>
        <taxon>Stramenopiles</taxon>
        <taxon>Ochrophyta</taxon>
        <taxon>Bacillariophyta</taxon>
        <taxon>Bacillariophyceae</taxon>
        <taxon>Bacillariophycidae</taxon>
        <taxon>Entomoneidaceae</taxon>
        <taxon>Entomoneis</taxon>
    </lineage>
</organism>
<dbReference type="Gene3D" id="1.10.3210.10">
    <property type="entry name" value="Hypothetical protein af1432"/>
    <property type="match status" value="1"/>
</dbReference>
<reference evidence="3" key="1">
    <citation type="submission" date="2021-01" db="EMBL/GenBank/DDBJ databases">
        <authorList>
            <person name="Corre E."/>
            <person name="Pelletier E."/>
            <person name="Niang G."/>
            <person name="Scheremetjew M."/>
            <person name="Finn R."/>
            <person name="Kale V."/>
            <person name="Holt S."/>
            <person name="Cochrane G."/>
            <person name="Meng A."/>
            <person name="Brown T."/>
            <person name="Cohen L."/>
        </authorList>
    </citation>
    <scope>NUCLEOTIDE SEQUENCE</scope>
    <source>
        <strain evidence="3">CCMP125</strain>
    </source>
</reference>
<dbReference type="SMART" id="SM00954">
    <property type="entry name" value="RelA_SpoT"/>
    <property type="match status" value="1"/>
</dbReference>
<dbReference type="EMBL" id="HBHT01000234">
    <property type="protein sequence ID" value="CAD9939460.1"/>
    <property type="molecule type" value="Transcribed_RNA"/>
</dbReference>
<dbReference type="SUPFAM" id="SSF109604">
    <property type="entry name" value="HD-domain/PDEase-like"/>
    <property type="match status" value="1"/>
</dbReference>
<dbReference type="Gene3D" id="3.30.460.10">
    <property type="entry name" value="Beta Polymerase, domain 2"/>
    <property type="match status" value="1"/>
</dbReference>
<dbReference type="PANTHER" id="PTHR21262">
    <property type="entry name" value="GUANOSINE-3',5'-BIS DIPHOSPHATE 3'-PYROPHOSPHOHYDROLASE"/>
    <property type="match status" value="1"/>
</dbReference>
<dbReference type="InterPro" id="IPR043519">
    <property type="entry name" value="NT_sf"/>
</dbReference>
<dbReference type="GO" id="GO:0015969">
    <property type="term" value="P:guanosine tetraphosphate metabolic process"/>
    <property type="evidence" value="ECO:0007669"/>
    <property type="project" value="InterPro"/>
</dbReference>
<dbReference type="PANTHER" id="PTHR21262:SF31">
    <property type="entry name" value="GTP PYROPHOSPHOKINASE"/>
    <property type="match status" value="1"/>
</dbReference>
<dbReference type="CDD" id="cd05399">
    <property type="entry name" value="NT_Rel-Spo_like"/>
    <property type="match status" value="1"/>
</dbReference>
<feature type="region of interest" description="Disordered" evidence="1">
    <location>
        <begin position="504"/>
        <end position="559"/>
    </location>
</feature>